<keyword evidence="6" id="KW-1185">Reference proteome</keyword>
<comment type="subunit">
    <text evidence="4">Interacts with the cytoplasmic NapA precursor.</text>
</comment>
<dbReference type="PANTHER" id="PTHR38603">
    <property type="entry name" value="CHAPERONE NAPD"/>
    <property type="match status" value="1"/>
</dbReference>
<evidence type="ECO:0000256" key="2">
    <source>
        <dbReference type="ARBA" id="ARBA00022490"/>
    </source>
</evidence>
<comment type="function">
    <text evidence="4">Chaperone for NapA, the catalytic subunit of the periplasmic nitrate reductase. It binds directly and specifically to the twin-arginine signal peptide of NapA, preventing premature interaction with the Tat translocase and premature export.</text>
</comment>
<dbReference type="GO" id="GO:0051224">
    <property type="term" value="P:negative regulation of protein transport"/>
    <property type="evidence" value="ECO:0007669"/>
    <property type="project" value="UniProtKB-UniRule"/>
</dbReference>
<organism evidence="5 6">
    <name type="scientific">Candidatus Electrothrix aarhusensis</name>
    <dbReference type="NCBI Taxonomy" id="1859131"/>
    <lineage>
        <taxon>Bacteria</taxon>
        <taxon>Pseudomonadati</taxon>
        <taxon>Thermodesulfobacteriota</taxon>
        <taxon>Desulfobulbia</taxon>
        <taxon>Desulfobulbales</taxon>
        <taxon>Desulfobulbaceae</taxon>
        <taxon>Candidatus Electrothrix</taxon>
    </lineage>
</organism>
<reference evidence="5 6" key="1">
    <citation type="submission" date="2017-01" db="EMBL/GenBank/DDBJ databases">
        <title>The cable genome- insights into the physiology and evolution of filamentous bacteria capable of sulfide oxidation via long distance electron transfer.</title>
        <authorList>
            <person name="Schreiber L."/>
            <person name="Bjerg J.T."/>
            <person name="Boggild A."/>
            <person name="Van De Vossenberg J."/>
            <person name="Meysman F."/>
            <person name="Nielsen L.P."/>
            <person name="Schramm A."/>
            <person name="Kjeldsen K.U."/>
        </authorList>
    </citation>
    <scope>NUCLEOTIDE SEQUENCE [LARGE SCALE GENOMIC DNA]</scope>
    <source>
        <strain evidence="5">MCF</strain>
    </source>
</reference>
<dbReference type="AlphaFoldDB" id="A0A444IQI1"/>
<keyword evidence="2 4" id="KW-0963">Cytoplasm</keyword>
<comment type="caution">
    <text evidence="5">The sequence shown here is derived from an EMBL/GenBank/DDBJ whole genome shotgun (WGS) entry which is preliminary data.</text>
</comment>
<evidence type="ECO:0000256" key="1">
    <source>
        <dbReference type="ARBA" id="ARBA00004496"/>
    </source>
</evidence>
<comment type="subcellular location">
    <subcellularLocation>
        <location evidence="1 4">Cytoplasm</location>
    </subcellularLocation>
</comment>
<evidence type="ECO:0000313" key="6">
    <source>
        <dbReference type="Proteomes" id="UP000287853"/>
    </source>
</evidence>
<dbReference type="EMBL" id="MTKO01000131">
    <property type="protein sequence ID" value="RWX43091.1"/>
    <property type="molecule type" value="Genomic_DNA"/>
</dbReference>
<dbReference type="PANTHER" id="PTHR38603:SF1">
    <property type="entry name" value="CHAPERONE NAPD"/>
    <property type="match status" value="1"/>
</dbReference>
<protein>
    <recommendedName>
        <fullName evidence="4">Chaperone NapD</fullName>
    </recommendedName>
    <alternativeName>
        <fullName evidence="4">NapA signal peptide-binding chaperone NapD</fullName>
    </alternativeName>
</protein>
<evidence type="ECO:0000313" key="5">
    <source>
        <dbReference type="EMBL" id="RWX43091.1"/>
    </source>
</evidence>
<dbReference type="Pfam" id="PF03927">
    <property type="entry name" value="NapD"/>
    <property type="match status" value="1"/>
</dbReference>
<evidence type="ECO:0000256" key="4">
    <source>
        <dbReference type="HAMAP-Rule" id="MF_02200"/>
    </source>
</evidence>
<comment type="similarity">
    <text evidence="4">Belongs to the NapD family.</text>
</comment>
<dbReference type="InterPro" id="IPR005623">
    <property type="entry name" value="Chaperone_NapD_NO3_reduct"/>
</dbReference>
<name>A0A444IQI1_9BACT</name>
<dbReference type="GO" id="GO:0005048">
    <property type="term" value="F:signal sequence binding"/>
    <property type="evidence" value="ECO:0007669"/>
    <property type="project" value="UniProtKB-UniRule"/>
</dbReference>
<keyword evidence="3 4" id="KW-0143">Chaperone</keyword>
<dbReference type="Proteomes" id="UP000287853">
    <property type="component" value="Unassembled WGS sequence"/>
</dbReference>
<sequence>MNISGIVVQASPDKSAAVQQKLTEFSGVEIHAVNKEKGSIVITLEDTPNNVPSDIMMDVQKIQGVLAASLIYNYCDE</sequence>
<dbReference type="GO" id="GO:0005737">
    <property type="term" value="C:cytoplasm"/>
    <property type="evidence" value="ECO:0007669"/>
    <property type="project" value="UniProtKB-SubCell"/>
</dbReference>
<gene>
    <name evidence="4" type="primary">napD</name>
    <name evidence="5" type="ORF">H206_03161</name>
</gene>
<dbReference type="HAMAP" id="MF_02200">
    <property type="entry name" value="NapD"/>
    <property type="match status" value="1"/>
</dbReference>
<evidence type="ECO:0000256" key="3">
    <source>
        <dbReference type="ARBA" id="ARBA00023186"/>
    </source>
</evidence>
<proteinExistence type="inferred from homology"/>
<dbReference type="Gene3D" id="3.30.70.920">
    <property type="match status" value="1"/>
</dbReference>
<accession>A0A444IQI1</accession>